<dbReference type="InterPro" id="IPR003838">
    <property type="entry name" value="ABC3_permease_C"/>
</dbReference>
<dbReference type="AlphaFoldDB" id="A0AAW7XAY1"/>
<protein>
    <recommendedName>
        <fullName evidence="4 12">Cell division protein FtsX</fullName>
    </recommendedName>
</protein>
<comment type="subunit">
    <text evidence="3">Forms a membrane-associated complex with FtsE.</text>
</comment>
<comment type="function">
    <text evidence="12">Part of the ABC transporter FtsEX involved in cellular division.</text>
</comment>
<name>A0AAW7XAY1_9GAMM</name>
<accession>A0AAW7XAY1</accession>
<dbReference type="EMBL" id="JAUOPB010000010">
    <property type="protein sequence ID" value="MDO6423597.1"/>
    <property type="molecule type" value="Genomic_DNA"/>
</dbReference>
<dbReference type="PANTHER" id="PTHR47755:SF1">
    <property type="entry name" value="CELL DIVISION PROTEIN FTSX"/>
    <property type="match status" value="1"/>
</dbReference>
<feature type="domain" description="ABC3 transporter permease C-terminal" evidence="15">
    <location>
        <begin position="215"/>
        <end position="332"/>
    </location>
</feature>
<feature type="transmembrane region" description="Helical" evidence="14">
    <location>
        <begin position="61"/>
        <end position="81"/>
    </location>
</feature>
<dbReference type="PIRSF" id="PIRSF003097">
    <property type="entry name" value="FtsX"/>
    <property type="match status" value="1"/>
</dbReference>
<dbReference type="NCBIfam" id="TIGR00439">
    <property type="entry name" value="FtsX_Gneg"/>
    <property type="match status" value="1"/>
</dbReference>
<feature type="region of interest" description="Disordered" evidence="13">
    <location>
        <begin position="1"/>
        <end position="36"/>
    </location>
</feature>
<evidence type="ECO:0000256" key="12">
    <source>
        <dbReference type="PIRNR" id="PIRNR003097"/>
    </source>
</evidence>
<dbReference type="InterPro" id="IPR004513">
    <property type="entry name" value="FtsX"/>
</dbReference>
<keyword evidence="10 12" id="KW-0472">Membrane</keyword>
<evidence type="ECO:0000256" key="6">
    <source>
        <dbReference type="ARBA" id="ARBA00022519"/>
    </source>
</evidence>
<dbReference type="RefSeq" id="WP_303493219.1">
    <property type="nucleotide sequence ID" value="NZ_JAUOPB010000010.1"/>
</dbReference>
<dbReference type="GO" id="GO:0051301">
    <property type="term" value="P:cell division"/>
    <property type="evidence" value="ECO:0007669"/>
    <property type="project" value="UniProtKB-KW"/>
</dbReference>
<dbReference type="Proteomes" id="UP001169760">
    <property type="component" value="Unassembled WGS sequence"/>
</dbReference>
<evidence type="ECO:0000256" key="3">
    <source>
        <dbReference type="ARBA" id="ARBA00011160"/>
    </source>
</evidence>
<reference evidence="17" key="1">
    <citation type="submission" date="2023-07" db="EMBL/GenBank/DDBJ databases">
        <title>Genome content predicts the carbon catabolic preferences of heterotrophic bacteria.</title>
        <authorList>
            <person name="Gralka M."/>
        </authorList>
    </citation>
    <scope>NUCLEOTIDE SEQUENCE</scope>
    <source>
        <strain evidence="17">I3M17_2</strain>
    </source>
</reference>
<comment type="subcellular location">
    <subcellularLocation>
        <location evidence="1">Cell inner membrane</location>
        <topology evidence="1">Multi-pass membrane protein</topology>
    </subcellularLocation>
</comment>
<dbReference type="Pfam" id="PF18075">
    <property type="entry name" value="FtsX_ECD"/>
    <property type="match status" value="1"/>
</dbReference>
<evidence type="ECO:0000259" key="15">
    <source>
        <dbReference type="Pfam" id="PF02687"/>
    </source>
</evidence>
<evidence type="ECO:0000259" key="16">
    <source>
        <dbReference type="Pfam" id="PF18075"/>
    </source>
</evidence>
<evidence type="ECO:0000256" key="1">
    <source>
        <dbReference type="ARBA" id="ARBA00004429"/>
    </source>
</evidence>
<evidence type="ECO:0000256" key="8">
    <source>
        <dbReference type="ARBA" id="ARBA00022692"/>
    </source>
</evidence>
<keyword evidence="5 12" id="KW-1003">Cell membrane</keyword>
<evidence type="ECO:0000256" key="4">
    <source>
        <dbReference type="ARBA" id="ARBA00021907"/>
    </source>
</evidence>
<evidence type="ECO:0000256" key="13">
    <source>
        <dbReference type="SAM" id="MobiDB-lite"/>
    </source>
</evidence>
<comment type="caution">
    <text evidence="17">The sequence shown here is derived from an EMBL/GenBank/DDBJ whole genome shotgun (WGS) entry which is preliminary data.</text>
</comment>
<evidence type="ECO:0000256" key="5">
    <source>
        <dbReference type="ARBA" id="ARBA00022475"/>
    </source>
</evidence>
<keyword evidence="8 14" id="KW-0812">Transmembrane</keyword>
<dbReference type="InterPro" id="IPR047590">
    <property type="entry name" value="FtsX_proteobact-type"/>
</dbReference>
<evidence type="ECO:0000313" key="18">
    <source>
        <dbReference type="Proteomes" id="UP001169760"/>
    </source>
</evidence>
<keyword evidence="7 12" id="KW-0132">Cell division</keyword>
<organism evidence="17 18">
    <name type="scientific">Saccharophagus degradans</name>
    <dbReference type="NCBI Taxonomy" id="86304"/>
    <lineage>
        <taxon>Bacteria</taxon>
        <taxon>Pseudomonadati</taxon>
        <taxon>Pseudomonadota</taxon>
        <taxon>Gammaproteobacteria</taxon>
        <taxon>Cellvibrionales</taxon>
        <taxon>Cellvibrionaceae</taxon>
        <taxon>Saccharophagus</taxon>
    </lineage>
</organism>
<evidence type="ECO:0000256" key="11">
    <source>
        <dbReference type="ARBA" id="ARBA00023306"/>
    </source>
</evidence>
<dbReference type="PANTHER" id="PTHR47755">
    <property type="entry name" value="CELL DIVISION PROTEIN FTSX"/>
    <property type="match status" value="1"/>
</dbReference>
<dbReference type="InterPro" id="IPR040690">
    <property type="entry name" value="FtsX_ECD"/>
</dbReference>
<sequence>MSQRPRAPKAKGAVPARPAATGGAKQTKTSVSDKSRSYWMHHRASLTSSVSRLLAAPLQTLMTSLVVAIALALPATLLLALNNFQQLGDNWDANPKLSVYINIKAREPAIESLVKNLQNRADVARVEYFTPEQVLADFQLNSGFGEALTSLDDNPLPATLVISPKATAMDPSSLRTLADAIASEAIVEEVVYDMDWVRRLREIMVLGETIVLALASLLGLGVLLAIGNTVRLAIENRREEILVSKLVGGTNAFVRRPFLYTGGCYGLLGGVLAAFIVVVAYWAISGSVYRLAQLYQSDFQLAGLGFSGFLALAALGALLGWLGAWLAVARQLSKIEPS</sequence>
<evidence type="ECO:0000313" key="17">
    <source>
        <dbReference type="EMBL" id="MDO6423597.1"/>
    </source>
</evidence>
<feature type="domain" description="FtsX extracellular" evidence="16">
    <location>
        <begin position="97"/>
        <end position="190"/>
    </location>
</feature>
<gene>
    <name evidence="17" type="primary">ftsX</name>
    <name evidence="17" type="ORF">Q4521_14035</name>
</gene>
<feature type="transmembrane region" description="Helical" evidence="14">
    <location>
        <begin position="265"/>
        <end position="284"/>
    </location>
</feature>
<evidence type="ECO:0000256" key="10">
    <source>
        <dbReference type="ARBA" id="ARBA00023136"/>
    </source>
</evidence>
<evidence type="ECO:0000256" key="2">
    <source>
        <dbReference type="ARBA" id="ARBA00007379"/>
    </source>
</evidence>
<dbReference type="GO" id="GO:0005886">
    <property type="term" value="C:plasma membrane"/>
    <property type="evidence" value="ECO:0007669"/>
    <property type="project" value="UniProtKB-SubCell"/>
</dbReference>
<evidence type="ECO:0000256" key="7">
    <source>
        <dbReference type="ARBA" id="ARBA00022618"/>
    </source>
</evidence>
<feature type="transmembrane region" description="Helical" evidence="14">
    <location>
        <begin position="203"/>
        <end position="227"/>
    </location>
</feature>
<dbReference type="Pfam" id="PF02687">
    <property type="entry name" value="FtsX"/>
    <property type="match status" value="1"/>
</dbReference>
<dbReference type="GO" id="GO:0032153">
    <property type="term" value="C:cell division site"/>
    <property type="evidence" value="ECO:0007669"/>
    <property type="project" value="TreeGrafter"/>
</dbReference>
<dbReference type="Gene3D" id="3.30.70.3040">
    <property type="match status" value="1"/>
</dbReference>
<feature type="transmembrane region" description="Helical" evidence="14">
    <location>
        <begin position="304"/>
        <end position="328"/>
    </location>
</feature>
<keyword evidence="6 12" id="KW-0997">Cell inner membrane</keyword>
<evidence type="ECO:0000256" key="14">
    <source>
        <dbReference type="SAM" id="Phobius"/>
    </source>
</evidence>
<keyword evidence="9 14" id="KW-1133">Transmembrane helix</keyword>
<proteinExistence type="inferred from homology"/>
<comment type="similarity">
    <text evidence="2 12">Belongs to the ABC-4 integral membrane protein family. FtsX subfamily.</text>
</comment>
<evidence type="ECO:0000256" key="9">
    <source>
        <dbReference type="ARBA" id="ARBA00022989"/>
    </source>
</evidence>
<keyword evidence="11 12" id="KW-0131">Cell cycle</keyword>